<protein>
    <submittedName>
        <fullName evidence="1">DUF3791 domain-containing protein</fullName>
    </submittedName>
</protein>
<dbReference type="Pfam" id="PF12668">
    <property type="entry name" value="DUF3791"/>
    <property type="match status" value="1"/>
</dbReference>
<sequence length="72" mass="8378">MEEKYKIPFINACIRSMGHRFNLPTKNAYLYLKHFQGIDFLLKFYNTLHLQSIEDTVDDLVIICQKQGGALA</sequence>
<dbReference type="RefSeq" id="WP_153118279.1">
    <property type="nucleotide sequence ID" value="NZ_VZCC01000008.1"/>
</dbReference>
<dbReference type="EMBL" id="VZCC01000008">
    <property type="protein sequence ID" value="MQN82914.1"/>
    <property type="molecule type" value="Genomic_DNA"/>
</dbReference>
<organism evidence="1 2">
    <name type="scientific">Segatella copri</name>
    <dbReference type="NCBI Taxonomy" id="165179"/>
    <lineage>
        <taxon>Bacteria</taxon>
        <taxon>Pseudomonadati</taxon>
        <taxon>Bacteroidota</taxon>
        <taxon>Bacteroidia</taxon>
        <taxon>Bacteroidales</taxon>
        <taxon>Prevotellaceae</taxon>
        <taxon>Segatella</taxon>
    </lineage>
</organism>
<dbReference type="InterPro" id="IPR024269">
    <property type="entry name" value="DUF3791"/>
</dbReference>
<gene>
    <name evidence="1" type="ORF">F7D74_02660</name>
</gene>
<evidence type="ECO:0000313" key="2">
    <source>
        <dbReference type="Proteomes" id="UP000421408"/>
    </source>
</evidence>
<dbReference type="Proteomes" id="UP000421408">
    <property type="component" value="Unassembled WGS sequence"/>
</dbReference>
<comment type="caution">
    <text evidence="1">The sequence shown here is derived from an EMBL/GenBank/DDBJ whole genome shotgun (WGS) entry which is preliminary data.</text>
</comment>
<reference evidence="2" key="1">
    <citation type="submission" date="2019-09" db="EMBL/GenBank/DDBJ databases">
        <title>Distinct polysaccharide growth profiles of human intestinal Prevotella copri isolates.</title>
        <authorList>
            <person name="Fehlner-Peach H."/>
            <person name="Magnabosco C."/>
            <person name="Raghavan V."/>
            <person name="Scher J.U."/>
            <person name="Tett A."/>
            <person name="Cox L.M."/>
            <person name="Gottsegen C."/>
            <person name="Watters A."/>
            <person name="Wiltshire- Gordon J.D."/>
            <person name="Segata N."/>
            <person name="Bonneau R."/>
            <person name="Littman D.R."/>
        </authorList>
    </citation>
    <scope>NUCLEOTIDE SEQUENCE [LARGE SCALE GENOMIC DNA]</scope>
    <source>
        <strain evidence="2">iAA108</strain>
    </source>
</reference>
<evidence type="ECO:0000313" key="1">
    <source>
        <dbReference type="EMBL" id="MQN82914.1"/>
    </source>
</evidence>
<dbReference type="AlphaFoldDB" id="A0AA90UWM1"/>
<proteinExistence type="predicted"/>
<accession>A0AA90UWM1</accession>
<name>A0AA90UWM1_9BACT</name>